<comment type="function">
    <text evidence="5">Flavin prenyltransferase that catalyzes the synthesis of the prenylated FMN cofactor (prenyl-FMN) for 4-hydroxy-3-polyprenylbenzoic acid decarboxylase UbiD. The prenyltransferase is metal-independent and links a dimethylallyl moiety from dimethylallyl monophosphate (DMAP) to the flavin N5 and C6 atoms of FMN.</text>
</comment>
<evidence type="ECO:0000313" key="8">
    <source>
        <dbReference type="Proteomes" id="UP000525389"/>
    </source>
</evidence>
<protein>
    <recommendedName>
        <fullName evidence="5">Flavin prenyltransferase UbiX</fullName>
        <ecNumber evidence="5">2.5.1.129</ecNumber>
    </recommendedName>
</protein>
<evidence type="ECO:0000313" key="7">
    <source>
        <dbReference type="EMBL" id="MBB5235606.1"/>
    </source>
</evidence>
<dbReference type="Proteomes" id="UP000525389">
    <property type="component" value="Unassembled WGS sequence"/>
</dbReference>
<keyword evidence="3 5" id="KW-0288">FMN</keyword>
<organism evidence="7 8">
    <name type="scientific">Deinococcus budaensis</name>
    <dbReference type="NCBI Taxonomy" id="1665626"/>
    <lineage>
        <taxon>Bacteria</taxon>
        <taxon>Thermotogati</taxon>
        <taxon>Deinococcota</taxon>
        <taxon>Deinococci</taxon>
        <taxon>Deinococcales</taxon>
        <taxon>Deinococcaceae</taxon>
        <taxon>Deinococcus</taxon>
    </lineage>
</organism>
<evidence type="ECO:0000259" key="6">
    <source>
        <dbReference type="Pfam" id="PF02441"/>
    </source>
</evidence>
<dbReference type="EC" id="2.5.1.129" evidence="5"/>
<feature type="binding site" evidence="5">
    <location>
        <position position="128"/>
    </location>
    <ligand>
        <name>FMN</name>
        <dbReference type="ChEBI" id="CHEBI:58210"/>
    </ligand>
</feature>
<comment type="caution">
    <text evidence="5">Lacks conserved residue(s) required for the propagation of feature annotation.</text>
</comment>
<dbReference type="NCBIfam" id="TIGR00421">
    <property type="entry name" value="ubiX_pad"/>
    <property type="match status" value="1"/>
</dbReference>
<keyword evidence="8" id="KW-1185">Reference proteome</keyword>
<keyword evidence="2 5" id="KW-0285">Flavoprotein</keyword>
<accession>A0A7W8GI65</accession>
<dbReference type="InterPro" id="IPR003382">
    <property type="entry name" value="Flavoprotein"/>
</dbReference>
<evidence type="ECO:0000256" key="2">
    <source>
        <dbReference type="ARBA" id="ARBA00022630"/>
    </source>
</evidence>
<feature type="binding site" evidence="5">
    <location>
        <position position="41"/>
    </location>
    <ligand>
        <name>FMN</name>
        <dbReference type="ChEBI" id="CHEBI:58210"/>
    </ligand>
</feature>
<keyword evidence="1 5" id="KW-0637">Prenyltransferase</keyword>
<sequence length="195" mass="20339">MSVAGGGRLVVGVSGGSGIPYARAVLQALHDLEVETHLIVTSGAKRVMAAEGGGPTLADLTALASVTHDDRDLGASVASGSFRTGGMLIVPCSAGTLAKVAGGFADNLLSRAAHVTLKERRPLVLVLREDPLPRPMLTNMLAAFDAGATVMTASPGFYHAPRDVDELLHFVTARVLDQFGLDVPGFRRWKETDPA</sequence>
<comment type="catalytic activity">
    <reaction evidence="5">
        <text>dimethylallyl phosphate + FMNH2 = prenylated FMNH2 + phosphate</text>
        <dbReference type="Rhea" id="RHEA:37743"/>
        <dbReference type="ChEBI" id="CHEBI:43474"/>
        <dbReference type="ChEBI" id="CHEBI:57618"/>
        <dbReference type="ChEBI" id="CHEBI:87467"/>
        <dbReference type="ChEBI" id="CHEBI:88052"/>
        <dbReference type="EC" id="2.5.1.129"/>
    </reaction>
</comment>
<feature type="binding site" evidence="5">
    <location>
        <begin position="93"/>
        <end position="96"/>
    </location>
    <ligand>
        <name>FMN</name>
        <dbReference type="ChEBI" id="CHEBI:58210"/>
    </ligand>
</feature>
<evidence type="ECO:0000256" key="4">
    <source>
        <dbReference type="ARBA" id="ARBA00022679"/>
    </source>
</evidence>
<feature type="binding site" evidence="5">
    <location>
        <position position="158"/>
    </location>
    <ligand>
        <name>dimethylallyl phosphate</name>
        <dbReference type="ChEBI" id="CHEBI:88052"/>
    </ligand>
</feature>
<dbReference type="GO" id="GO:0016829">
    <property type="term" value="F:lyase activity"/>
    <property type="evidence" value="ECO:0007669"/>
    <property type="project" value="UniProtKB-KW"/>
</dbReference>
<keyword evidence="4 5" id="KW-0808">Transferase</keyword>
<gene>
    <name evidence="5" type="primary">ubiX</name>
    <name evidence="7" type="ORF">HNQ09_003064</name>
</gene>
<dbReference type="InterPro" id="IPR036551">
    <property type="entry name" value="Flavin_trans-like"/>
</dbReference>
<evidence type="ECO:0000256" key="5">
    <source>
        <dbReference type="HAMAP-Rule" id="MF_01984"/>
    </source>
</evidence>
<feature type="domain" description="Flavoprotein" evidence="6">
    <location>
        <begin position="8"/>
        <end position="178"/>
    </location>
</feature>
<feature type="binding site" evidence="5">
    <location>
        <begin position="15"/>
        <end position="17"/>
    </location>
    <ligand>
        <name>FMN</name>
        <dbReference type="ChEBI" id="CHEBI:58210"/>
    </ligand>
</feature>
<dbReference type="RefSeq" id="WP_184030980.1">
    <property type="nucleotide sequence ID" value="NZ_JACHFN010000014.1"/>
</dbReference>
<evidence type="ECO:0000256" key="1">
    <source>
        <dbReference type="ARBA" id="ARBA00022602"/>
    </source>
</evidence>
<dbReference type="InterPro" id="IPR004507">
    <property type="entry name" value="UbiX-like"/>
</dbReference>
<dbReference type="NCBIfam" id="NF004685">
    <property type="entry name" value="PRK06029.1"/>
    <property type="match status" value="1"/>
</dbReference>
<evidence type="ECO:0000256" key="3">
    <source>
        <dbReference type="ARBA" id="ARBA00022643"/>
    </source>
</evidence>
<dbReference type="AlphaFoldDB" id="A0A7W8GI65"/>
<name>A0A7W8GI65_9DEIO</name>
<comment type="caution">
    <text evidence="7">The sequence shown here is derived from an EMBL/GenBank/DDBJ whole genome shotgun (WGS) entry which is preliminary data.</text>
</comment>
<dbReference type="HAMAP" id="MF_01984">
    <property type="entry name" value="ubiX_pad"/>
    <property type="match status" value="1"/>
</dbReference>
<keyword evidence="7" id="KW-0456">Lyase</keyword>
<dbReference type="EMBL" id="JACHFN010000014">
    <property type="protein sequence ID" value="MBB5235606.1"/>
    <property type="molecule type" value="Genomic_DNA"/>
</dbReference>
<dbReference type="Pfam" id="PF02441">
    <property type="entry name" value="Flavoprotein"/>
    <property type="match status" value="1"/>
</dbReference>
<dbReference type="GO" id="GO:0106141">
    <property type="term" value="F:flavin prenyltransferase activity"/>
    <property type="evidence" value="ECO:0007669"/>
    <property type="project" value="UniProtKB-EC"/>
</dbReference>
<dbReference type="SUPFAM" id="SSF52507">
    <property type="entry name" value="Homo-oligomeric flavin-containing Cys decarboxylases, HFCD"/>
    <property type="match status" value="1"/>
</dbReference>
<reference evidence="7 8" key="1">
    <citation type="submission" date="2020-08" db="EMBL/GenBank/DDBJ databases">
        <title>Genomic Encyclopedia of Type Strains, Phase IV (KMG-IV): sequencing the most valuable type-strain genomes for metagenomic binning, comparative biology and taxonomic classification.</title>
        <authorList>
            <person name="Goeker M."/>
        </authorList>
    </citation>
    <scope>NUCLEOTIDE SEQUENCE [LARGE SCALE GENOMIC DNA]</scope>
    <source>
        <strain evidence="7 8">DSM 101791</strain>
    </source>
</reference>
<feature type="binding site" evidence="5">
    <location>
        <position position="174"/>
    </location>
    <ligand>
        <name>dimethylallyl phosphate</name>
        <dbReference type="ChEBI" id="CHEBI:88052"/>
    </ligand>
</feature>
<proteinExistence type="inferred from homology"/>
<dbReference type="Gene3D" id="3.40.50.1950">
    <property type="entry name" value="Flavin prenyltransferase-like"/>
    <property type="match status" value="1"/>
</dbReference>
<comment type="similarity">
    <text evidence="5">Belongs to the UbiX/PAD1 family.</text>
</comment>